<proteinExistence type="predicted"/>
<keyword evidence="2" id="KW-1185">Reference proteome</keyword>
<dbReference type="EMBL" id="CM040466">
    <property type="protein sequence ID" value="MCI4384679.1"/>
    <property type="molecule type" value="Genomic_DNA"/>
</dbReference>
<comment type="caution">
    <text evidence="1">The sequence shown here is derived from an EMBL/GenBank/DDBJ whole genome shotgun (WGS) entry which is preliminary data.</text>
</comment>
<sequence>MARCCKCTRLHLAVTMLMCVLVYTEGVSLNDLLDRASQLSDKLHSLSTSLTNDLDSHFPPVGGKLMRPSMCHTSSLQIPNDKDQALSVPESELLSLVRSLLMAWSDPLALLSSEATSLPHPERNSINTKTRELQDHTNSLGAGLERLVRKMGSSPESLSSLPFNSNDLGQDNISRLVNFHFLLSCFRRDSHKIDSFLKVLRCRAAKMLPEMC</sequence>
<gene>
    <name evidence="1" type="ORF">PGIGA_G00041580</name>
</gene>
<organism evidence="1 2">
    <name type="scientific">Pangasianodon gigas</name>
    <name type="common">Mekong giant catfish</name>
    <name type="synonym">Pangasius gigas</name>
    <dbReference type="NCBI Taxonomy" id="30993"/>
    <lineage>
        <taxon>Eukaryota</taxon>
        <taxon>Metazoa</taxon>
        <taxon>Chordata</taxon>
        <taxon>Craniata</taxon>
        <taxon>Vertebrata</taxon>
        <taxon>Euteleostomi</taxon>
        <taxon>Actinopterygii</taxon>
        <taxon>Neopterygii</taxon>
        <taxon>Teleostei</taxon>
        <taxon>Ostariophysi</taxon>
        <taxon>Siluriformes</taxon>
        <taxon>Pangasiidae</taxon>
        <taxon>Pangasianodon</taxon>
    </lineage>
</organism>
<name>A0ACC5X0X5_PANGG</name>
<evidence type="ECO:0000313" key="2">
    <source>
        <dbReference type="Proteomes" id="UP000829447"/>
    </source>
</evidence>
<evidence type="ECO:0000313" key="1">
    <source>
        <dbReference type="EMBL" id="MCI4384679.1"/>
    </source>
</evidence>
<reference evidence="1 2" key="1">
    <citation type="journal article" date="2022" name="bioRxiv">
        <title>An ancient truncated duplication of the anti-Mullerian hormone receptor type 2 gene is a potential conserved master sex determinant in the Pangasiidae catfish family.</title>
        <authorList>
            <person name="Wen M."/>
            <person name="Pan Q."/>
            <person name="Jouanno E."/>
            <person name="Montfort J."/>
            <person name="Zahm M."/>
            <person name="Cabau C."/>
            <person name="Klopp C."/>
            <person name="Iampietro C."/>
            <person name="Roques C."/>
            <person name="Bouchez O."/>
            <person name="Castinel A."/>
            <person name="Donnadieu C."/>
            <person name="Parrinello H."/>
            <person name="Poncet C."/>
            <person name="Belmonte E."/>
            <person name="Gautier V."/>
            <person name="Avarre J.-C."/>
            <person name="Dugue R."/>
            <person name="Gustiano R."/>
            <person name="Ha T.T.T."/>
            <person name="Campet M."/>
            <person name="Sriphairoj K."/>
            <person name="Ribolli J."/>
            <person name="de Almeida F.L."/>
            <person name="Desvignes T."/>
            <person name="Postlethwait J.H."/>
            <person name="Bucao C.F."/>
            <person name="Robinson-Rechavi M."/>
            <person name="Bobe J."/>
            <person name="Herpin A."/>
            <person name="Guiguen Y."/>
        </authorList>
    </citation>
    <scope>NUCLEOTIDE SEQUENCE [LARGE SCALE GENOMIC DNA]</scope>
    <source>
        <strain evidence="1">YG-Dec2019</strain>
    </source>
</reference>
<accession>A0ACC5X0X5</accession>
<protein>
    <submittedName>
        <fullName evidence="1">Uncharacterized protein</fullName>
    </submittedName>
</protein>
<dbReference type="Proteomes" id="UP000829447">
    <property type="component" value="Linkage Group LG13"/>
</dbReference>